<dbReference type="AlphaFoldDB" id="A0A0R2NNS1"/>
<sequence length="201" mass="23082">MTIRYPNGKAYRQPTHHNTSPSKFANVNFGDRGMSLEEELNDSNTFYLENDIAVIHKKPTPIQIVKVDYPSRSAAVIKEAYFKQASTTDYNGVYRGKYLDFEAKETKSKTAFPLKNFHEHQIEHMRKCMAQAGICFVIIRFAVLDRLFLLKASDLFTYWDRQTSGGRKSIPLTDIEKLAAELHYQINPLIPYLDAVDQIIG</sequence>
<dbReference type="GO" id="GO:0006310">
    <property type="term" value="P:DNA recombination"/>
    <property type="evidence" value="ECO:0007669"/>
    <property type="project" value="UniProtKB-UniRule"/>
</dbReference>
<dbReference type="EMBL" id="AYGX02000080">
    <property type="protein sequence ID" value="KRO27393.1"/>
    <property type="molecule type" value="Genomic_DNA"/>
</dbReference>
<keyword evidence="9 13" id="KW-0233">DNA recombination</keyword>
<evidence type="ECO:0000256" key="2">
    <source>
        <dbReference type="ARBA" id="ARBA00022490"/>
    </source>
</evidence>
<evidence type="ECO:0000256" key="5">
    <source>
        <dbReference type="ARBA" id="ARBA00022759"/>
    </source>
</evidence>
<keyword evidence="2 13" id="KW-0963">Cytoplasm</keyword>
<evidence type="ECO:0000256" key="9">
    <source>
        <dbReference type="ARBA" id="ARBA00023172"/>
    </source>
</evidence>
<dbReference type="GO" id="GO:0005737">
    <property type="term" value="C:cytoplasm"/>
    <property type="evidence" value="ECO:0007669"/>
    <property type="project" value="UniProtKB-SubCell"/>
</dbReference>
<organism evidence="16 17">
    <name type="scientific">Lactiplantibacillus fabifermentans DSM 21115</name>
    <dbReference type="NCBI Taxonomy" id="1413187"/>
    <lineage>
        <taxon>Bacteria</taxon>
        <taxon>Bacillati</taxon>
        <taxon>Bacillota</taxon>
        <taxon>Bacilli</taxon>
        <taxon>Lactobacillales</taxon>
        <taxon>Lactobacillaceae</taxon>
        <taxon>Lactiplantibacillus</taxon>
    </lineage>
</organism>
<dbReference type="InterPro" id="IPR004612">
    <property type="entry name" value="Resolv_RecU"/>
</dbReference>
<dbReference type="SUPFAM" id="SSF52980">
    <property type="entry name" value="Restriction endonuclease-like"/>
    <property type="match status" value="1"/>
</dbReference>
<dbReference type="RefSeq" id="WP_024626152.1">
    <property type="nucleotide sequence ID" value="NZ_AYGX02000080.1"/>
</dbReference>
<keyword evidence="6 13" id="KW-0227">DNA damage</keyword>
<dbReference type="HAMAP" id="MF_00130">
    <property type="entry name" value="RecU"/>
    <property type="match status" value="1"/>
</dbReference>
<keyword evidence="5 13" id="KW-0255">Endonuclease</keyword>
<keyword evidence="10 13" id="KW-0234">DNA repair</keyword>
<dbReference type="GO" id="GO:0003676">
    <property type="term" value="F:nucleic acid binding"/>
    <property type="evidence" value="ECO:0007669"/>
    <property type="project" value="InterPro"/>
</dbReference>
<keyword evidence="4 13" id="KW-0479">Metal-binding</keyword>
<comment type="catalytic activity">
    <reaction evidence="13">
        <text>Endonucleolytic cleavage at a junction such as a reciprocal single-stranded crossover between two homologous DNA duplexes (Holliday junction).</text>
        <dbReference type="EC" id="3.1.21.10"/>
    </reaction>
</comment>
<comment type="function">
    <text evidence="13">Endonuclease that resolves Holliday junction intermediates in genetic recombination. Cleaves mobile four-strand junctions by introducing symmetrical nicks in paired strands. Promotes annealing of linear ssDNA with homologous dsDNA. Required for DNA repair, homologous recombination and chromosome segregation.</text>
</comment>
<evidence type="ECO:0000256" key="11">
    <source>
        <dbReference type="ARBA" id="ARBA00023447"/>
    </source>
</evidence>
<evidence type="ECO:0000313" key="16">
    <source>
        <dbReference type="EMBL" id="KRO27393.1"/>
    </source>
</evidence>
<comment type="similarity">
    <text evidence="11 13">Belongs to the RecU family.</text>
</comment>
<dbReference type="CDD" id="cd22354">
    <property type="entry name" value="RecU-like"/>
    <property type="match status" value="1"/>
</dbReference>
<feature type="region of interest" description="Disordered" evidence="15">
    <location>
        <begin position="1"/>
        <end position="20"/>
    </location>
</feature>
<evidence type="ECO:0000256" key="6">
    <source>
        <dbReference type="ARBA" id="ARBA00022763"/>
    </source>
</evidence>
<dbReference type="GO" id="GO:0008821">
    <property type="term" value="F:crossover junction DNA endonuclease activity"/>
    <property type="evidence" value="ECO:0007669"/>
    <property type="project" value="UniProtKB-EC"/>
</dbReference>
<protein>
    <recommendedName>
        <fullName evidence="12 13">Holliday junction resolvase RecU</fullName>
        <ecNumber evidence="13 14">3.1.21.10</ecNumber>
    </recommendedName>
    <alternativeName>
        <fullName evidence="13">Recombination protein U homolog</fullName>
    </alternativeName>
</protein>
<keyword evidence="3 13" id="KW-0540">Nuclease</keyword>
<dbReference type="Pfam" id="PF03838">
    <property type="entry name" value="RecU"/>
    <property type="match status" value="1"/>
</dbReference>
<evidence type="ECO:0000256" key="7">
    <source>
        <dbReference type="ARBA" id="ARBA00022801"/>
    </source>
</evidence>
<dbReference type="PIRSF" id="PIRSF037785">
    <property type="entry name" value="RecU"/>
    <property type="match status" value="1"/>
</dbReference>
<evidence type="ECO:0000256" key="13">
    <source>
        <dbReference type="HAMAP-Rule" id="MF_00130"/>
    </source>
</evidence>
<keyword evidence="17" id="KW-1185">Reference proteome</keyword>
<feature type="binding site" evidence="13">
    <location>
        <position position="87"/>
    </location>
    <ligand>
        <name>Mg(2+)</name>
        <dbReference type="ChEBI" id="CHEBI:18420"/>
    </ligand>
</feature>
<keyword evidence="8 13" id="KW-0460">Magnesium</keyword>
<dbReference type="NCBIfam" id="NF002584">
    <property type="entry name" value="PRK02234.1-5"/>
    <property type="match status" value="1"/>
</dbReference>
<comment type="caution">
    <text evidence="16">The sequence shown here is derived from an EMBL/GenBank/DDBJ whole genome shotgun (WGS) entry which is preliminary data.</text>
</comment>
<evidence type="ECO:0000256" key="12">
    <source>
        <dbReference type="ARBA" id="ARBA00029523"/>
    </source>
</evidence>
<comment type="subcellular location">
    <subcellularLocation>
        <location evidence="1 13">Cytoplasm</location>
    </subcellularLocation>
</comment>
<gene>
    <name evidence="13" type="primary">recU</name>
    <name evidence="16" type="ORF">DY78_GL000034</name>
</gene>
<evidence type="ECO:0000256" key="1">
    <source>
        <dbReference type="ARBA" id="ARBA00004496"/>
    </source>
</evidence>
<dbReference type="InterPro" id="IPR011856">
    <property type="entry name" value="tRNA_endonuc-like_dom_sf"/>
</dbReference>
<dbReference type="GO" id="GO:0006281">
    <property type="term" value="P:DNA repair"/>
    <property type="evidence" value="ECO:0007669"/>
    <property type="project" value="UniProtKB-UniRule"/>
</dbReference>
<keyword evidence="7 13" id="KW-0378">Hydrolase</keyword>
<evidence type="ECO:0000256" key="3">
    <source>
        <dbReference type="ARBA" id="ARBA00022722"/>
    </source>
</evidence>
<comment type="cofactor">
    <cofactor evidence="13">
        <name>Mg(2+)</name>
        <dbReference type="ChEBI" id="CHEBI:18420"/>
    </cofactor>
    <text evidence="13">Binds 1 Mg(2+) ion per subunit.</text>
</comment>
<dbReference type="EC" id="3.1.21.10" evidence="13 14"/>
<evidence type="ECO:0000256" key="10">
    <source>
        <dbReference type="ARBA" id="ARBA00023204"/>
    </source>
</evidence>
<accession>A0A0R2NNS1</accession>
<evidence type="ECO:0000256" key="4">
    <source>
        <dbReference type="ARBA" id="ARBA00022723"/>
    </source>
</evidence>
<proteinExistence type="inferred from homology"/>
<dbReference type="GO" id="GO:0000287">
    <property type="term" value="F:magnesium ion binding"/>
    <property type="evidence" value="ECO:0007669"/>
    <property type="project" value="UniProtKB-UniRule"/>
</dbReference>
<evidence type="ECO:0000256" key="8">
    <source>
        <dbReference type="ARBA" id="ARBA00022842"/>
    </source>
</evidence>
<evidence type="ECO:0000313" key="17">
    <source>
        <dbReference type="Proteomes" id="UP000050920"/>
    </source>
</evidence>
<feature type="binding site" evidence="13">
    <location>
        <position position="102"/>
    </location>
    <ligand>
        <name>Mg(2+)</name>
        <dbReference type="ChEBI" id="CHEBI:18420"/>
    </ligand>
</feature>
<dbReference type="Proteomes" id="UP000050920">
    <property type="component" value="Unassembled WGS sequence"/>
</dbReference>
<evidence type="ECO:0000256" key="14">
    <source>
        <dbReference type="NCBIfam" id="TIGR00648"/>
    </source>
</evidence>
<feature type="binding site" evidence="13">
    <location>
        <position position="89"/>
    </location>
    <ligand>
        <name>Mg(2+)</name>
        <dbReference type="ChEBI" id="CHEBI:18420"/>
    </ligand>
</feature>
<dbReference type="InterPro" id="IPR011335">
    <property type="entry name" value="Restrct_endonuc-II-like"/>
</dbReference>
<feature type="binding site" evidence="13">
    <location>
        <position position="121"/>
    </location>
    <ligand>
        <name>Mg(2+)</name>
        <dbReference type="ChEBI" id="CHEBI:18420"/>
    </ligand>
</feature>
<reference evidence="16 17" key="1">
    <citation type="journal article" date="2015" name="Genome Announc.">
        <title>Expanding the biotechnology potential of lactobacilli through comparative genomics of 213 strains and associated genera.</title>
        <authorList>
            <person name="Sun Z."/>
            <person name="Harris H.M."/>
            <person name="McCann A."/>
            <person name="Guo C."/>
            <person name="Argimon S."/>
            <person name="Zhang W."/>
            <person name="Yang X."/>
            <person name="Jeffery I.B."/>
            <person name="Cooney J.C."/>
            <person name="Kagawa T.F."/>
            <person name="Liu W."/>
            <person name="Song Y."/>
            <person name="Salvetti E."/>
            <person name="Wrobel A."/>
            <person name="Rasinkangas P."/>
            <person name="Parkhill J."/>
            <person name="Rea M.C."/>
            <person name="O'Sullivan O."/>
            <person name="Ritari J."/>
            <person name="Douillard F.P."/>
            <person name="Paul Ross R."/>
            <person name="Yang R."/>
            <person name="Briner A.E."/>
            <person name="Felis G.E."/>
            <person name="de Vos W.M."/>
            <person name="Barrangou R."/>
            <person name="Klaenhammer T.R."/>
            <person name="Caufield P.W."/>
            <person name="Cui Y."/>
            <person name="Zhang H."/>
            <person name="O'Toole P.W."/>
        </authorList>
    </citation>
    <scope>NUCLEOTIDE SEQUENCE [LARGE SCALE GENOMIC DNA]</scope>
    <source>
        <strain evidence="16 17">DSM 21115</strain>
    </source>
</reference>
<evidence type="ECO:0000256" key="15">
    <source>
        <dbReference type="SAM" id="MobiDB-lite"/>
    </source>
</evidence>
<dbReference type="Gene3D" id="3.40.1350.10">
    <property type="match status" value="1"/>
</dbReference>
<name>A0A0R2NNS1_9LACO</name>
<feature type="site" description="Transition state stabilizer" evidence="13">
    <location>
        <position position="104"/>
    </location>
</feature>
<dbReference type="GO" id="GO:0007059">
    <property type="term" value="P:chromosome segregation"/>
    <property type="evidence" value="ECO:0007669"/>
    <property type="project" value="UniProtKB-UniRule"/>
</dbReference>
<dbReference type="NCBIfam" id="TIGR00648">
    <property type="entry name" value="recU"/>
    <property type="match status" value="1"/>
</dbReference>